<reference evidence="3 4" key="2">
    <citation type="submission" date="2008-10" db="EMBL/GenBank/DDBJ databases">
        <authorList>
            <person name="Fulton L."/>
            <person name="Clifton S."/>
            <person name="Fulton B."/>
            <person name="Xu J."/>
            <person name="Minx P."/>
            <person name="Pepin K.H."/>
            <person name="Johnson M."/>
            <person name="Thiruvilangam P."/>
            <person name="Bhonagiri V."/>
            <person name="Nash W.E."/>
            <person name="Mardis E.R."/>
            <person name="Wilson R.K."/>
        </authorList>
    </citation>
    <scope>NUCLEOTIDE SEQUENCE [LARGE SCALE GENOMIC DNA]</scope>
    <source>
        <strain evidence="3 4">DSM 13279</strain>
    </source>
</reference>
<dbReference type="eggNOG" id="COG3629">
    <property type="taxonomic scope" value="Bacteria"/>
</dbReference>
<dbReference type="Pfam" id="PF20016">
    <property type="entry name" value="ThsA_Macro"/>
    <property type="match status" value="1"/>
</dbReference>
<dbReference type="AlphaFoldDB" id="B6G8N4"/>
<comment type="caution">
    <text evidence="3">The sequence shown here is derived from an EMBL/GenBank/DDBJ whole genome shotgun (WGS) entry which is preliminary data.</text>
</comment>
<keyword evidence="1" id="KW-1133">Transmembrane helix</keyword>
<evidence type="ECO:0000259" key="2">
    <source>
        <dbReference type="Pfam" id="PF20016"/>
    </source>
</evidence>
<dbReference type="EMBL" id="ABXJ01000025">
    <property type="protein sequence ID" value="EEA91362.1"/>
    <property type="molecule type" value="Genomic_DNA"/>
</dbReference>
<feature type="domain" description="Thoeris protein ThsA Macro" evidence="2">
    <location>
        <begin position="96"/>
        <end position="258"/>
    </location>
</feature>
<organism evidence="3 4">
    <name type="scientific">Collinsella stercoris DSM 13279</name>
    <dbReference type="NCBI Taxonomy" id="445975"/>
    <lineage>
        <taxon>Bacteria</taxon>
        <taxon>Bacillati</taxon>
        <taxon>Actinomycetota</taxon>
        <taxon>Coriobacteriia</taxon>
        <taxon>Coriobacteriales</taxon>
        <taxon>Coriobacteriaceae</taxon>
        <taxon>Collinsella</taxon>
    </lineage>
</organism>
<accession>B6G8N4</accession>
<evidence type="ECO:0000313" key="3">
    <source>
        <dbReference type="EMBL" id="EEA91362.1"/>
    </source>
</evidence>
<reference evidence="3 4" key="1">
    <citation type="submission" date="2008-10" db="EMBL/GenBank/DDBJ databases">
        <title>Draft genome sequence of Collinsella stercoris (DSM 13279).</title>
        <authorList>
            <person name="Sudarsanam P."/>
            <person name="Ley R."/>
            <person name="Guruge J."/>
            <person name="Turnbaugh P.J."/>
            <person name="Mahowald M."/>
            <person name="Liep D."/>
            <person name="Gordon J."/>
        </authorList>
    </citation>
    <scope>NUCLEOTIDE SEQUENCE [LARGE SCALE GENOMIC DNA]</scope>
    <source>
        <strain evidence="3 4">DSM 13279</strain>
    </source>
</reference>
<name>B6G8N4_9ACTN</name>
<gene>
    <name evidence="3" type="ORF">COLSTE_00425</name>
</gene>
<dbReference type="HOGENOM" id="CLU_083562_0_0_11"/>
<dbReference type="STRING" id="445975.COLSTE_00425"/>
<keyword evidence="4" id="KW-1185">Reference proteome</keyword>
<proteinExistence type="predicted"/>
<feature type="transmembrane region" description="Helical" evidence="1">
    <location>
        <begin position="26"/>
        <end position="46"/>
    </location>
</feature>
<keyword evidence="1" id="KW-0812">Transmembrane</keyword>
<keyword evidence="1" id="KW-0472">Membrane</keyword>
<sequence>MSELVEIGGDMGLPQGAKLSILKKDAISVATGIVAVVETALAVSGISLHDMIPGQVWWVYLLIVLAVFAALVVSIRFILACLYREHIELEINGNRIEIVEGDLFAQDGKKVVPFNEYFDSDVDDIVISHSSLNGKFIDCHVDDLAELRSEIESEKSSPLPVYDRDGRRQYDLGTIKRFGEDYLLLAFSHFDEQKQARLTMAEYERCLMNMWQELCRAYAGRPISLPLLGSGITRFDDVRQKSVSELLKCMLCTLRSTGCYFSQPISIVLTSEAMSKVDLYEMKGVSRYGL</sequence>
<dbReference type="Proteomes" id="UP000003560">
    <property type="component" value="Unassembled WGS sequence"/>
</dbReference>
<evidence type="ECO:0000256" key="1">
    <source>
        <dbReference type="SAM" id="Phobius"/>
    </source>
</evidence>
<evidence type="ECO:0000313" key="4">
    <source>
        <dbReference type="Proteomes" id="UP000003560"/>
    </source>
</evidence>
<feature type="transmembrane region" description="Helical" evidence="1">
    <location>
        <begin position="58"/>
        <end position="79"/>
    </location>
</feature>
<protein>
    <recommendedName>
        <fullName evidence="2">Thoeris protein ThsA Macro domain-containing protein</fullName>
    </recommendedName>
</protein>
<dbReference type="InterPro" id="IPR045535">
    <property type="entry name" value="ThsA_Macro"/>
</dbReference>